<protein>
    <submittedName>
        <fullName evidence="2">VOC family protein</fullName>
    </submittedName>
</protein>
<dbReference type="InterPro" id="IPR029068">
    <property type="entry name" value="Glyas_Bleomycin-R_OHBP_Dase"/>
</dbReference>
<evidence type="ECO:0000313" key="3">
    <source>
        <dbReference type="Proteomes" id="UP001454086"/>
    </source>
</evidence>
<evidence type="ECO:0000313" key="2">
    <source>
        <dbReference type="EMBL" id="MEQ2425082.1"/>
    </source>
</evidence>
<dbReference type="InterPro" id="IPR050383">
    <property type="entry name" value="GlyoxalaseI/FosfomycinResist"/>
</dbReference>
<dbReference type="Gene3D" id="3.10.180.10">
    <property type="entry name" value="2,3-Dihydroxybiphenyl 1,2-Dioxygenase, domain 1"/>
    <property type="match status" value="2"/>
</dbReference>
<sequence length="241" mass="27725">MGISINTFGHICFYCKHYKNTLAFYEEGLGFTRACELKDEDGMLRLTYVKVSERQFIELFPKGYTSDNDKKSRALKEFVLYVSDTGKMEERLKKRNIWYEETGMVPKAIHTMDPEGNDILILKDSNQINDIQLMKAVLNCKDAEKMTAFYRDALEGDGYLEFAAGRNDFLGRGDSYRHVCFVVNDILQAAGELKRKGIQIKTGTAKCINPYVFRPDPQKAGTFMVYDPEGNEIEFMQYREG</sequence>
<dbReference type="CDD" id="cd06587">
    <property type="entry name" value="VOC"/>
    <property type="match status" value="2"/>
</dbReference>
<organism evidence="2 3">
    <name type="scientific">Enterocloster hominis</name>
    <name type="common">ex Hitch et al. 2024</name>
    <dbReference type="NCBI Taxonomy" id="1917870"/>
    <lineage>
        <taxon>Bacteria</taxon>
        <taxon>Bacillati</taxon>
        <taxon>Bacillota</taxon>
        <taxon>Clostridia</taxon>
        <taxon>Lachnospirales</taxon>
        <taxon>Lachnospiraceae</taxon>
        <taxon>Enterocloster</taxon>
    </lineage>
</organism>
<reference evidence="2 3" key="1">
    <citation type="submission" date="2024-03" db="EMBL/GenBank/DDBJ databases">
        <title>Human intestinal bacterial collection.</title>
        <authorList>
            <person name="Pauvert C."/>
            <person name="Hitch T.C.A."/>
            <person name="Clavel T."/>
        </authorList>
    </citation>
    <scope>NUCLEOTIDE SEQUENCE [LARGE SCALE GENOMIC DNA]</scope>
    <source>
        <strain evidence="2 3">CLA-SR-H021</strain>
    </source>
</reference>
<dbReference type="PROSITE" id="PS51819">
    <property type="entry name" value="VOC"/>
    <property type="match status" value="1"/>
</dbReference>
<dbReference type="PANTHER" id="PTHR21366">
    <property type="entry name" value="GLYOXALASE FAMILY PROTEIN"/>
    <property type="match status" value="1"/>
</dbReference>
<gene>
    <name evidence="2" type="ORF">WMQ36_08865</name>
</gene>
<dbReference type="Pfam" id="PF00903">
    <property type="entry name" value="Glyoxalase"/>
    <property type="match status" value="1"/>
</dbReference>
<dbReference type="EMBL" id="JBBMFM010000024">
    <property type="protein sequence ID" value="MEQ2425082.1"/>
    <property type="molecule type" value="Genomic_DNA"/>
</dbReference>
<dbReference type="RefSeq" id="WP_008716071.1">
    <property type="nucleotide sequence ID" value="NZ_JBBMFM010000024.1"/>
</dbReference>
<dbReference type="InterPro" id="IPR037523">
    <property type="entry name" value="VOC_core"/>
</dbReference>
<name>A0ABV1D673_9FIRM</name>
<feature type="domain" description="VOC" evidence="1">
    <location>
        <begin position="7"/>
        <end position="136"/>
    </location>
</feature>
<comment type="caution">
    <text evidence="2">The sequence shown here is derived from an EMBL/GenBank/DDBJ whole genome shotgun (WGS) entry which is preliminary data.</text>
</comment>
<accession>A0ABV1D673</accession>
<dbReference type="InterPro" id="IPR004360">
    <property type="entry name" value="Glyas_Fos-R_dOase_dom"/>
</dbReference>
<evidence type="ECO:0000259" key="1">
    <source>
        <dbReference type="PROSITE" id="PS51819"/>
    </source>
</evidence>
<dbReference type="SUPFAM" id="SSF54593">
    <property type="entry name" value="Glyoxalase/Bleomycin resistance protein/Dihydroxybiphenyl dioxygenase"/>
    <property type="match status" value="1"/>
</dbReference>
<dbReference type="Proteomes" id="UP001454086">
    <property type="component" value="Unassembled WGS sequence"/>
</dbReference>
<keyword evidence="3" id="KW-1185">Reference proteome</keyword>
<proteinExistence type="predicted"/>